<keyword evidence="5" id="KW-1185">Reference proteome</keyword>
<reference evidence="4 5" key="1">
    <citation type="journal article" date="2016" name="Genome Biol. Evol.">
        <title>Divergent and convergent evolution of fungal pathogenicity.</title>
        <authorList>
            <person name="Shang Y."/>
            <person name="Xiao G."/>
            <person name="Zheng P."/>
            <person name="Cen K."/>
            <person name="Zhan S."/>
            <person name="Wang C."/>
        </authorList>
    </citation>
    <scope>NUCLEOTIDE SEQUENCE [LARGE SCALE GENOMIC DNA]</scope>
    <source>
        <strain evidence="4 5">RCEF 2490</strain>
    </source>
</reference>
<accession>A0A167Z463</accession>
<dbReference type="EMBL" id="AZGY01000016">
    <property type="protein sequence ID" value="KZZ92142.1"/>
    <property type="molecule type" value="Genomic_DNA"/>
</dbReference>
<dbReference type="Proteomes" id="UP000078544">
    <property type="component" value="Unassembled WGS sequence"/>
</dbReference>
<dbReference type="AlphaFoldDB" id="A0A167Z463"/>
<dbReference type="SUPFAM" id="SSF48403">
    <property type="entry name" value="Ankyrin repeat"/>
    <property type="match status" value="1"/>
</dbReference>
<evidence type="ECO:0000256" key="2">
    <source>
        <dbReference type="ARBA" id="ARBA00023043"/>
    </source>
</evidence>
<dbReference type="STRING" id="1081109.A0A167Z463"/>
<keyword evidence="1" id="KW-0677">Repeat</keyword>
<dbReference type="PANTHER" id="PTHR24171">
    <property type="entry name" value="ANKYRIN REPEAT DOMAIN-CONTAINING PROTEIN 39-RELATED"/>
    <property type="match status" value="1"/>
</dbReference>
<feature type="repeat" description="ANK" evidence="3">
    <location>
        <begin position="79"/>
        <end position="111"/>
    </location>
</feature>
<keyword evidence="2 3" id="KW-0040">ANK repeat</keyword>
<dbReference type="PROSITE" id="PS50297">
    <property type="entry name" value="ANK_REP_REGION"/>
    <property type="match status" value="2"/>
</dbReference>
<dbReference type="Gene3D" id="1.25.40.20">
    <property type="entry name" value="Ankyrin repeat-containing domain"/>
    <property type="match status" value="1"/>
</dbReference>
<evidence type="ECO:0000313" key="4">
    <source>
        <dbReference type="EMBL" id="KZZ92142.1"/>
    </source>
</evidence>
<evidence type="ECO:0000313" key="5">
    <source>
        <dbReference type="Proteomes" id="UP000078544"/>
    </source>
</evidence>
<protein>
    <submittedName>
        <fullName evidence="4">Ankyrin repeat-containing domain protein</fullName>
    </submittedName>
</protein>
<comment type="caution">
    <text evidence="4">The sequence shown here is derived from an EMBL/GenBank/DDBJ whole genome shotgun (WGS) entry which is preliminary data.</text>
</comment>
<dbReference type="PROSITE" id="PS50088">
    <property type="entry name" value="ANK_REPEAT"/>
    <property type="match status" value="2"/>
</dbReference>
<name>A0A167Z463_9HYPO</name>
<sequence>MSHVGALSAEAIAFAGRMYDAARAGNVEIFQQALPAGLPANMTNEKGDTLLMLAAYHGHAELVKLLLQHGADPNRLNDRGQSPLAGAVFKKEPDVIEALLEGGADPEFGSPSALQCMSLFKQEDTWKAKFETAPGRGKAALSSENAFS</sequence>
<dbReference type="SMART" id="SM00248">
    <property type="entry name" value="ANK"/>
    <property type="match status" value="2"/>
</dbReference>
<dbReference type="InterPro" id="IPR002110">
    <property type="entry name" value="Ankyrin_rpt"/>
</dbReference>
<proteinExistence type="predicted"/>
<organism evidence="4 5">
    <name type="scientific">Moelleriella libera RCEF 2490</name>
    <dbReference type="NCBI Taxonomy" id="1081109"/>
    <lineage>
        <taxon>Eukaryota</taxon>
        <taxon>Fungi</taxon>
        <taxon>Dikarya</taxon>
        <taxon>Ascomycota</taxon>
        <taxon>Pezizomycotina</taxon>
        <taxon>Sordariomycetes</taxon>
        <taxon>Hypocreomycetidae</taxon>
        <taxon>Hypocreales</taxon>
        <taxon>Clavicipitaceae</taxon>
        <taxon>Moelleriella</taxon>
    </lineage>
</organism>
<gene>
    <name evidence="4" type="ORF">AAL_06352</name>
</gene>
<evidence type="ECO:0000256" key="3">
    <source>
        <dbReference type="PROSITE-ProRule" id="PRU00023"/>
    </source>
</evidence>
<feature type="repeat" description="ANK" evidence="3">
    <location>
        <begin position="46"/>
        <end position="78"/>
    </location>
</feature>
<evidence type="ECO:0000256" key="1">
    <source>
        <dbReference type="ARBA" id="ARBA00022737"/>
    </source>
</evidence>
<dbReference type="Pfam" id="PF12796">
    <property type="entry name" value="Ank_2"/>
    <property type="match status" value="1"/>
</dbReference>
<dbReference type="InterPro" id="IPR036770">
    <property type="entry name" value="Ankyrin_rpt-contain_sf"/>
</dbReference>
<dbReference type="OrthoDB" id="4951058at2759"/>